<dbReference type="PANTHER" id="PTHR10434:SF40">
    <property type="entry name" value="1-ACYL-SN-GLYCEROL-3-PHOSPHATE ACYLTRANSFERASE"/>
    <property type="match status" value="1"/>
</dbReference>
<evidence type="ECO:0000256" key="1">
    <source>
        <dbReference type="ARBA" id="ARBA00022679"/>
    </source>
</evidence>
<gene>
    <name evidence="5" type="ordered locus">LMRG_01319</name>
</gene>
<name>A0A0H3GHG2_LISM4</name>
<evidence type="ECO:0000256" key="2">
    <source>
        <dbReference type="ARBA" id="ARBA00023315"/>
    </source>
</evidence>
<dbReference type="CDD" id="cd07989">
    <property type="entry name" value="LPLAT_AGPAT-like"/>
    <property type="match status" value="1"/>
</dbReference>
<dbReference type="SUPFAM" id="SSF69593">
    <property type="entry name" value="Glycerol-3-phosphate (1)-acyltransferase"/>
    <property type="match status" value="1"/>
</dbReference>
<dbReference type="AlphaFoldDB" id="A0A0H3GHG2"/>
<keyword evidence="1 5" id="KW-0808">Transferase</keyword>
<protein>
    <submittedName>
        <fullName evidence="5">1-acyl-sn-glycerol-3-phosphate acyltransferase</fullName>
    </submittedName>
</protein>
<dbReference type="InterPro" id="IPR002123">
    <property type="entry name" value="Plipid/glycerol_acylTrfase"/>
</dbReference>
<evidence type="ECO:0000313" key="5">
    <source>
        <dbReference type="EMBL" id="AEO06633.1"/>
    </source>
</evidence>
<dbReference type="GO" id="GO:0003841">
    <property type="term" value="F:1-acylglycerol-3-phosphate O-acyltransferase activity"/>
    <property type="evidence" value="ECO:0007669"/>
    <property type="project" value="TreeGrafter"/>
</dbReference>
<evidence type="ECO:0000256" key="3">
    <source>
        <dbReference type="SAM" id="Coils"/>
    </source>
</evidence>
<feature type="domain" description="Phospholipid/glycerol acyltransferase" evidence="4">
    <location>
        <begin position="37"/>
        <end position="148"/>
    </location>
</feature>
<dbReference type="EMBL" id="CP002002">
    <property type="protein sequence ID" value="AEO06633.1"/>
    <property type="molecule type" value="Genomic_DNA"/>
</dbReference>
<keyword evidence="3" id="KW-0175">Coiled coil</keyword>
<accession>A0A0H3GHG2</accession>
<dbReference type="SMART" id="SM00563">
    <property type="entry name" value="PlsC"/>
    <property type="match status" value="1"/>
</dbReference>
<proteinExistence type="predicted"/>
<dbReference type="Proteomes" id="UP000001288">
    <property type="component" value="Chromosome"/>
</dbReference>
<dbReference type="GO" id="GO:0006654">
    <property type="term" value="P:phosphatidic acid biosynthetic process"/>
    <property type="evidence" value="ECO:0007669"/>
    <property type="project" value="TreeGrafter"/>
</dbReference>
<dbReference type="Pfam" id="PF01553">
    <property type="entry name" value="Acyltransferase"/>
    <property type="match status" value="1"/>
</dbReference>
<dbReference type="HOGENOM" id="CLU_027938_4_3_9"/>
<dbReference type="KEGG" id="lmt:LMRG_01319"/>
<feature type="coiled-coil region" evidence="3">
    <location>
        <begin position="178"/>
        <end position="205"/>
    </location>
</feature>
<keyword evidence="2 5" id="KW-0012">Acyltransferase</keyword>
<organism evidence="5 6">
    <name type="scientific">Listeria monocytogenes serotype 1/2a (strain 10403S)</name>
    <dbReference type="NCBI Taxonomy" id="393133"/>
    <lineage>
        <taxon>Bacteria</taxon>
        <taxon>Bacillati</taxon>
        <taxon>Bacillota</taxon>
        <taxon>Bacilli</taxon>
        <taxon>Bacillales</taxon>
        <taxon>Listeriaceae</taxon>
        <taxon>Listeria</taxon>
    </lineage>
</organism>
<evidence type="ECO:0000259" key="4">
    <source>
        <dbReference type="SMART" id="SM00563"/>
    </source>
</evidence>
<reference evidence="6" key="1">
    <citation type="submission" date="2010-04" db="EMBL/GenBank/DDBJ databases">
        <title>The genome sequence of Listeria monocytogenes strain 10403S.</title>
        <authorList>
            <consortium name="The Broad Institute Genome Sequencing Platform"/>
            <consortium name="The Broad Institute Genome Sequencing Center for Infectious Disease."/>
            <person name="Borowsky M."/>
            <person name="Borodovsky M."/>
            <person name="Young S.K."/>
            <person name="Zeng Q."/>
            <person name="Koehrsen M."/>
            <person name="Fitzgerald M."/>
            <person name="Wiedmann M."/>
            <person name="Swaminathan B."/>
            <person name="Lauer P."/>
            <person name="Portnoy D."/>
            <person name="Cossart P."/>
            <person name="Buchrieser C."/>
            <person name="Higgins D."/>
            <person name="Abouelleil A."/>
            <person name="Alvarado L."/>
            <person name="Arachchi H.M."/>
            <person name="Berlin A."/>
            <person name="Borenstein D."/>
            <person name="Brown A."/>
            <person name="Chapman S.B."/>
            <person name="Chen Z."/>
            <person name="Dunbar C.D."/>
            <person name="Engels R."/>
            <person name="Freedman E."/>
            <person name="Gearin G."/>
            <person name="Gellesch M."/>
            <person name="Goldberg J."/>
            <person name="Griggs A."/>
            <person name="Gujja S."/>
            <person name="Heilman E."/>
            <person name="Heiman D."/>
            <person name="Howarth C."/>
            <person name="Jen D."/>
            <person name="Larson L."/>
            <person name="Lui A."/>
            <person name="MacDonald J."/>
            <person name="Mehta T."/>
            <person name="Montmayeur A."/>
            <person name="Neiman D."/>
            <person name="Park D."/>
            <person name="Pearson M."/>
            <person name="Priest M."/>
            <person name="Richards J."/>
            <person name="Roberts A."/>
            <person name="Saif S."/>
            <person name="Shea T."/>
            <person name="Shenoy N."/>
            <person name="Sisk P."/>
            <person name="Stolte C."/>
            <person name="Sykes S."/>
            <person name="Walk T."/>
            <person name="White J."/>
            <person name="Yandava C."/>
            <person name="Haas B."/>
            <person name="Nusbaum C."/>
            <person name="Birren B."/>
        </authorList>
    </citation>
    <scope>NUCLEOTIDE SEQUENCE [LARGE SCALE GENOMIC DNA]</scope>
    <source>
        <strain evidence="6">10403S</strain>
    </source>
</reference>
<evidence type="ECO:0000313" key="6">
    <source>
        <dbReference type="Proteomes" id="UP000001288"/>
    </source>
</evidence>
<dbReference type="PANTHER" id="PTHR10434">
    <property type="entry name" value="1-ACYL-SN-GLYCEROL-3-PHOSPHATE ACYLTRANSFERASE"/>
    <property type="match status" value="1"/>
</dbReference>
<sequence length="205" mass="23384">MKKLFYHFAKNLVHFILIIIGGRFQVQNKDKIIEAPYVVVSTHTSWIEILYLGFALSPTPVHYMAKQELFKGKFLNWLMTHLNAFPVNRDNPGPSAIKAPIRMLKSGKVVGIFPSGTRKTTNLHLKRGAVTIAHKAKVPMLPAVYDGPKTFGEILKRKKIIIRFGDPVLFNDTELDQKELLEVKSQELMATFEQLQNEINQTKNK</sequence>